<dbReference type="PIRSF" id="PIRSF006232">
    <property type="entry name" value="Pirin"/>
    <property type="match status" value="1"/>
</dbReference>
<gene>
    <name evidence="6" type="ORF">KL86PLE_10219</name>
</gene>
<name>A0A212KZ66_9HYPH</name>
<comment type="cofactor">
    <cofactor evidence="2">
        <name>Fe cation</name>
        <dbReference type="ChEBI" id="CHEBI:24875"/>
    </cofactor>
    <text evidence="2">Binds 1 Fe cation per subunit.</text>
</comment>
<dbReference type="Pfam" id="PF02678">
    <property type="entry name" value="Pirin"/>
    <property type="match status" value="1"/>
</dbReference>
<dbReference type="AlphaFoldDB" id="A0A212KZ66"/>
<dbReference type="Gene3D" id="2.60.120.10">
    <property type="entry name" value="Jelly Rolls"/>
    <property type="match status" value="2"/>
</dbReference>
<dbReference type="SUPFAM" id="SSF51182">
    <property type="entry name" value="RmlC-like cupins"/>
    <property type="match status" value="1"/>
</dbReference>
<evidence type="ECO:0000256" key="2">
    <source>
        <dbReference type="PIRSR" id="PIRSR006232-1"/>
    </source>
</evidence>
<feature type="binding site" evidence="2">
    <location>
        <position position="67"/>
    </location>
    <ligand>
        <name>Fe cation</name>
        <dbReference type="ChEBI" id="CHEBI:24875"/>
    </ligand>
</feature>
<evidence type="ECO:0000256" key="1">
    <source>
        <dbReference type="ARBA" id="ARBA00008416"/>
    </source>
</evidence>
<dbReference type="InterPro" id="IPR008778">
    <property type="entry name" value="Pirin_C_dom"/>
</dbReference>
<dbReference type="RefSeq" id="WP_288195607.1">
    <property type="nucleotide sequence ID" value="NZ_LT608334.1"/>
</dbReference>
<dbReference type="GO" id="GO:0046872">
    <property type="term" value="F:metal ion binding"/>
    <property type="evidence" value="ECO:0007669"/>
    <property type="project" value="UniProtKB-KW"/>
</dbReference>
<dbReference type="EMBL" id="FMJD01000001">
    <property type="protein sequence ID" value="SCM70604.1"/>
    <property type="molecule type" value="Genomic_DNA"/>
</dbReference>
<comment type="similarity">
    <text evidence="1 3">Belongs to the pirin family.</text>
</comment>
<feature type="binding site" evidence="2">
    <location>
        <position position="111"/>
    </location>
    <ligand>
        <name>Fe cation</name>
        <dbReference type="ChEBI" id="CHEBI:24875"/>
    </ligand>
</feature>
<proteinExistence type="inferred from homology"/>
<dbReference type="PANTHER" id="PTHR13903:SF8">
    <property type="entry name" value="PIRIN"/>
    <property type="match status" value="1"/>
</dbReference>
<dbReference type="InterPro" id="IPR012093">
    <property type="entry name" value="Pirin"/>
</dbReference>
<dbReference type="PANTHER" id="PTHR13903">
    <property type="entry name" value="PIRIN-RELATED"/>
    <property type="match status" value="1"/>
</dbReference>
<keyword evidence="2" id="KW-0408">Iron</keyword>
<sequence length="307" mass="33714">MSIPGKGSNDRIEEIVLPNVRDLGGFKVRRALPSAQRRMVGPFIFFDQMGPVMFGAGEAEDVRPHPHIGLSTLTYLFDGEMIHRDSAGHKETIRAGEVNWMTAGNGIVHSERFPAAVHTAGGNLFGTQIWVALPKASEEIAPLFSHHDKAILPTLSDAGVRMTLVAGDGFGVRSPVPVYSDLMYADVHLETGARFKVPPDHVERAAYVISGGIGIEGQDGVFPPSQLVIFRPGAEVILTAREPTRLVLIGGEPFPEKRHIYWNFVSSSRERIEAAKADWRARRFPEIVGETEFIPLPPDPPGLRMKE</sequence>
<dbReference type="Pfam" id="PF05726">
    <property type="entry name" value="Pirin_C"/>
    <property type="match status" value="1"/>
</dbReference>
<dbReference type="InterPro" id="IPR011051">
    <property type="entry name" value="RmlC_Cupin_sf"/>
</dbReference>
<feature type="domain" description="Pirin N-terminal" evidence="4">
    <location>
        <begin position="26"/>
        <end position="131"/>
    </location>
</feature>
<dbReference type="InterPro" id="IPR003829">
    <property type="entry name" value="Pirin_N_dom"/>
</dbReference>
<reference evidence="6" key="1">
    <citation type="submission" date="2016-08" db="EMBL/GenBank/DDBJ databases">
        <authorList>
            <person name="Seilhamer J.J."/>
        </authorList>
    </citation>
    <scope>NUCLEOTIDE SEQUENCE</scope>
    <source>
        <strain evidence="6">86</strain>
    </source>
</reference>
<evidence type="ECO:0000259" key="5">
    <source>
        <dbReference type="Pfam" id="PF05726"/>
    </source>
</evidence>
<evidence type="ECO:0000259" key="4">
    <source>
        <dbReference type="Pfam" id="PF02678"/>
    </source>
</evidence>
<feature type="binding site" evidence="2">
    <location>
        <position position="109"/>
    </location>
    <ligand>
        <name>Fe cation</name>
        <dbReference type="ChEBI" id="CHEBI:24875"/>
    </ligand>
</feature>
<protein>
    <submittedName>
        <fullName evidence="6">Pirin-like protein CC_3178</fullName>
    </submittedName>
</protein>
<accession>A0A212KZ66</accession>
<dbReference type="InterPro" id="IPR014710">
    <property type="entry name" value="RmlC-like_jellyroll"/>
</dbReference>
<organism evidence="6">
    <name type="scientific">uncultured Pleomorphomonas sp</name>
    <dbReference type="NCBI Taxonomy" id="442121"/>
    <lineage>
        <taxon>Bacteria</taxon>
        <taxon>Pseudomonadati</taxon>
        <taxon>Pseudomonadota</taxon>
        <taxon>Alphaproteobacteria</taxon>
        <taxon>Hyphomicrobiales</taxon>
        <taxon>Pleomorphomonadaceae</taxon>
        <taxon>Pleomorphomonas</taxon>
        <taxon>environmental samples</taxon>
    </lineage>
</organism>
<evidence type="ECO:0000256" key="3">
    <source>
        <dbReference type="RuleBase" id="RU003457"/>
    </source>
</evidence>
<feature type="binding site" evidence="2">
    <location>
        <position position="65"/>
    </location>
    <ligand>
        <name>Fe cation</name>
        <dbReference type="ChEBI" id="CHEBI:24875"/>
    </ligand>
</feature>
<dbReference type="CDD" id="cd02247">
    <property type="entry name" value="cupin_pirin_C"/>
    <property type="match status" value="1"/>
</dbReference>
<keyword evidence="2" id="KW-0479">Metal-binding</keyword>
<evidence type="ECO:0000313" key="6">
    <source>
        <dbReference type="EMBL" id="SCM70604.1"/>
    </source>
</evidence>
<feature type="domain" description="Pirin C-terminal" evidence="5">
    <location>
        <begin position="184"/>
        <end position="284"/>
    </location>
</feature>
<dbReference type="CDD" id="cd02909">
    <property type="entry name" value="cupin_pirin_N"/>
    <property type="match status" value="1"/>
</dbReference>